<evidence type="ECO:0000313" key="3">
    <source>
        <dbReference type="Proteomes" id="UP000285478"/>
    </source>
</evidence>
<dbReference type="InterPro" id="IPR017927">
    <property type="entry name" value="FAD-bd_FR_type"/>
</dbReference>
<evidence type="ECO:0000259" key="1">
    <source>
        <dbReference type="PROSITE" id="PS51384"/>
    </source>
</evidence>
<dbReference type="Proteomes" id="UP000285478">
    <property type="component" value="Chromosome"/>
</dbReference>
<organism evidence="2 3">
    <name type="scientific">Hydrogenovibrio thermophilus</name>
    <dbReference type="NCBI Taxonomy" id="265883"/>
    <lineage>
        <taxon>Bacteria</taxon>
        <taxon>Pseudomonadati</taxon>
        <taxon>Pseudomonadota</taxon>
        <taxon>Gammaproteobacteria</taxon>
        <taxon>Thiotrichales</taxon>
        <taxon>Piscirickettsiaceae</taxon>
        <taxon>Hydrogenovibrio</taxon>
    </lineage>
</organism>
<dbReference type="SUPFAM" id="SSF52343">
    <property type="entry name" value="Ferredoxin reductase-like, C-terminal NADP-linked domain"/>
    <property type="match status" value="1"/>
</dbReference>
<dbReference type="InterPro" id="IPR050415">
    <property type="entry name" value="MRET"/>
</dbReference>
<dbReference type="Gene3D" id="3.40.50.80">
    <property type="entry name" value="Nucleotide-binding domain of ferredoxin-NADP reductase (FNR) module"/>
    <property type="match status" value="1"/>
</dbReference>
<proteinExistence type="predicted"/>
<dbReference type="InterPro" id="IPR039261">
    <property type="entry name" value="FNR_nucleotide-bd"/>
</dbReference>
<dbReference type="PANTHER" id="PTHR47354:SF5">
    <property type="entry name" value="PROTEIN RFBI"/>
    <property type="match status" value="1"/>
</dbReference>
<dbReference type="PRINTS" id="PR00410">
    <property type="entry name" value="PHEHYDRXLASE"/>
</dbReference>
<dbReference type="AlphaFoldDB" id="A0A410H5N4"/>
<dbReference type="PANTHER" id="PTHR47354">
    <property type="entry name" value="NADH OXIDOREDUCTASE HCR"/>
    <property type="match status" value="1"/>
</dbReference>
<dbReference type="InterPro" id="IPR001433">
    <property type="entry name" value="OxRdtase_FAD/NAD-bd"/>
</dbReference>
<sequence>MPNTEMQPMTLVEKHLLNDTTLLMKLKPSKAFDYQSGQYVMLGLTPTELKPFSIASAPKDDGLIELHIRNQDNSEWMQDLFGLDTGVTLYIQGPNDQYRLDTPEALAKKQRTIFVAGGTGFAPMFALLESLLERGHDRPIEFYWGAQIQADLYRDAEMKALAERHPSLGYTTVLSGQVDESAPEKLVHHQVLKDFPDLSDARVYLCGPWPMQEAAKADFIAAGLPADAFN</sequence>
<reference evidence="2 3" key="1">
    <citation type="journal article" date="2018" name="Environ. Microbiol.">
        <title>Genomes of ubiquitous marine and hypersaline Hydrogenovibrio, Thiomicrorhabdus and Thiomicrospira spp. encode a diversity of mechanisms to sustain chemolithoautotrophy in heterogeneous environments.</title>
        <authorList>
            <person name="Scott K.M."/>
            <person name="Williams J."/>
            <person name="Porter C.M.B."/>
            <person name="Russel S."/>
            <person name="Harmer T.L."/>
            <person name="Paul J.H."/>
            <person name="Antonen K.M."/>
            <person name="Bridges M.K."/>
            <person name="Camper G.J."/>
            <person name="Campla C.K."/>
            <person name="Casella L.G."/>
            <person name="Chase E."/>
            <person name="Conrad J.W."/>
            <person name="Cruz M.C."/>
            <person name="Dunlap D.S."/>
            <person name="Duran L."/>
            <person name="Fahsbender E.M."/>
            <person name="Goldsmith D.B."/>
            <person name="Keeley R.F."/>
            <person name="Kondoff M.R."/>
            <person name="Kussy B.I."/>
            <person name="Lane M.K."/>
            <person name="Lawler S."/>
            <person name="Leigh B.A."/>
            <person name="Lewis C."/>
            <person name="Lostal L.M."/>
            <person name="Marking D."/>
            <person name="Mancera P.A."/>
            <person name="McClenthan E.C."/>
            <person name="McIntyre E.A."/>
            <person name="Mine J.A."/>
            <person name="Modi S."/>
            <person name="Moore B.D."/>
            <person name="Morgan W.A."/>
            <person name="Nelson K.M."/>
            <person name="Nguyen K.N."/>
            <person name="Ogburn N."/>
            <person name="Parrino D.G."/>
            <person name="Pedapudi A.D."/>
            <person name="Pelham R.P."/>
            <person name="Preece A.M."/>
            <person name="Rampersad E.A."/>
            <person name="Richardson J.C."/>
            <person name="Rodgers C.M."/>
            <person name="Schaffer B.L."/>
            <person name="Sheridan N.E."/>
            <person name="Solone M.R."/>
            <person name="Staley Z.R."/>
            <person name="Tabuchi M."/>
            <person name="Waide R.J."/>
            <person name="Wanjugi P.W."/>
            <person name="Young S."/>
            <person name="Clum A."/>
            <person name="Daum C."/>
            <person name="Huntemann M."/>
            <person name="Ivanova N."/>
            <person name="Kyrpides N."/>
            <person name="Mikhailova N."/>
            <person name="Palaniappan K."/>
            <person name="Pillay M."/>
            <person name="Reddy T.B.K."/>
            <person name="Shapiro N."/>
            <person name="Stamatis D."/>
            <person name="Varghese N."/>
            <person name="Woyke T."/>
            <person name="Boden R."/>
            <person name="Freyermuth S.K."/>
            <person name="Kerfeld C.A."/>
        </authorList>
    </citation>
    <scope>NUCLEOTIDE SEQUENCE [LARGE SCALE GENOMIC DNA]</scope>
    <source>
        <strain evidence="2 3">JR-2</strain>
    </source>
</reference>
<dbReference type="Pfam" id="PF00175">
    <property type="entry name" value="NAD_binding_1"/>
    <property type="match status" value="1"/>
</dbReference>
<dbReference type="InterPro" id="IPR017938">
    <property type="entry name" value="Riboflavin_synthase-like_b-brl"/>
</dbReference>
<protein>
    <submittedName>
        <fullName evidence="2">Oxidoreductase</fullName>
    </submittedName>
</protein>
<dbReference type="GO" id="GO:0016491">
    <property type="term" value="F:oxidoreductase activity"/>
    <property type="evidence" value="ECO:0007669"/>
    <property type="project" value="InterPro"/>
</dbReference>
<dbReference type="Gene3D" id="2.40.30.10">
    <property type="entry name" value="Translation factors"/>
    <property type="match status" value="1"/>
</dbReference>
<dbReference type="EMBL" id="CP035033">
    <property type="protein sequence ID" value="QAB16217.1"/>
    <property type="molecule type" value="Genomic_DNA"/>
</dbReference>
<feature type="domain" description="FAD-binding FR-type" evidence="1">
    <location>
        <begin position="4"/>
        <end position="101"/>
    </location>
</feature>
<dbReference type="KEGG" id="htr:EPV75_11355"/>
<dbReference type="RefSeq" id="WP_128385472.1">
    <property type="nucleotide sequence ID" value="NZ_CP035033.1"/>
</dbReference>
<dbReference type="Pfam" id="PF00970">
    <property type="entry name" value="FAD_binding_6"/>
    <property type="match status" value="1"/>
</dbReference>
<gene>
    <name evidence="2" type="ORF">EPV75_11355</name>
</gene>
<dbReference type="InterPro" id="IPR008333">
    <property type="entry name" value="Cbr1-like_FAD-bd_dom"/>
</dbReference>
<name>A0A410H5N4_9GAMM</name>
<accession>A0A410H5N4</accession>
<dbReference type="SUPFAM" id="SSF63380">
    <property type="entry name" value="Riboflavin synthase domain-like"/>
    <property type="match status" value="1"/>
</dbReference>
<keyword evidence="3" id="KW-1185">Reference proteome</keyword>
<evidence type="ECO:0000313" key="2">
    <source>
        <dbReference type="EMBL" id="QAB16217.1"/>
    </source>
</evidence>
<dbReference type="PROSITE" id="PS51384">
    <property type="entry name" value="FAD_FR"/>
    <property type="match status" value="1"/>
</dbReference>